<name>A0A8I2ZG12_VERLO</name>
<dbReference type="EMBL" id="JAEMWZ010000227">
    <property type="protein sequence ID" value="KAG7130579.1"/>
    <property type="molecule type" value="Genomic_DNA"/>
</dbReference>
<dbReference type="Proteomes" id="UP000689129">
    <property type="component" value="Unassembled WGS sequence"/>
</dbReference>
<feature type="region of interest" description="Disordered" evidence="1">
    <location>
        <begin position="1"/>
        <end position="43"/>
    </location>
</feature>
<organism evidence="2 3">
    <name type="scientific">Verticillium longisporum</name>
    <name type="common">Verticillium dahliae var. longisporum</name>
    <dbReference type="NCBI Taxonomy" id="100787"/>
    <lineage>
        <taxon>Eukaryota</taxon>
        <taxon>Fungi</taxon>
        <taxon>Dikarya</taxon>
        <taxon>Ascomycota</taxon>
        <taxon>Pezizomycotina</taxon>
        <taxon>Sordariomycetes</taxon>
        <taxon>Hypocreomycetidae</taxon>
        <taxon>Glomerellales</taxon>
        <taxon>Plectosphaerellaceae</taxon>
        <taxon>Verticillium</taxon>
    </lineage>
</organism>
<accession>A0A8I2ZG12</accession>
<evidence type="ECO:0000313" key="2">
    <source>
        <dbReference type="EMBL" id="KAG7130579.1"/>
    </source>
</evidence>
<gene>
    <name evidence="2" type="ORF">HYQ45_010684</name>
</gene>
<proteinExistence type="predicted"/>
<reference evidence="2" key="1">
    <citation type="journal article" date="2021" name="Mol. Plant Pathol.">
        <title>A 20-kb lineage-specific genomic region tames virulence in pathogenic amphidiploid Verticillium longisporum.</title>
        <authorList>
            <person name="Harting R."/>
            <person name="Starke J."/>
            <person name="Kusch H."/>
            <person name="Poggeler S."/>
            <person name="Maurus I."/>
            <person name="Schluter R."/>
            <person name="Landesfeind M."/>
            <person name="Bulla I."/>
            <person name="Nowrousian M."/>
            <person name="de Jonge R."/>
            <person name="Stahlhut G."/>
            <person name="Hoff K.J."/>
            <person name="Asshauer K.P."/>
            <person name="Thurmer A."/>
            <person name="Stanke M."/>
            <person name="Daniel R."/>
            <person name="Morgenstern B."/>
            <person name="Thomma B.P.H.J."/>
            <person name="Kronstad J.W."/>
            <person name="Braus-Stromeyer S.A."/>
            <person name="Braus G.H."/>
        </authorList>
    </citation>
    <scope>NUCLEOTIDE SEQUENCE</scope>
    <source>
        <strain evidence="2">Vl32</strain>
    </source>
</reference>
<protein>
    <submittedName>
        <fullName evidence="2">Uncharacterized protein</fullName>
    </submittedName>
</protein>
<dbReference type="AlphaFoldDB" id="A0A8I2ZG12"/>
<sequence>MGMQHQLGLSVHSVKGGNLHPGGTLSPAPDQLLRNAGQERKHEPGLHFKEFEFLHKIMHPSTTQMPSQASGARG</sequence>
<comment type="caution">
    <text evidence="2">The sequence shown here is derived from an EMBL/GenBank/DDBJ whole genome shotgun (WGS) entry which is preliminary data.</text>
</comment>
<evidence type="ECO:0000256" key="1">
    <source>
        <dbReference type="SAM" id="MobiDB-lite"/>
    </source>
</evidence>
<evidence type="ECO:0000313" key="3">
    <source>
        <dbReference type="Proteomes" id="UP000689129"/>
    </source>
</evidence>